<gene>
    <name evidence="3" type="ORF">SAMN05443638_12528</name>
</gene>
<dbReference type="FunFam" id="3.30.830.10:FF:000034">
    <property type="entry name" value="presequence protease 1, chloroplastic/mitochondrial"/>
    <property type="match status" value="1"/>
</dbReference>
<name>A0A1M4Y9S8_9CLOT</name>
<dbReference type="RefSeq" id="WP_072897134.1">
    <property type="nucleotide sequence ID" value="NZ_FQVM01000025.1"/>
</dbReference>
<dbReference type="PANTHER" id="PTHR43016">
    <property type="entry name" value="PRESEQUENCE PROTEASE"/>
    <property type="match status" value="1"/>
</dbReference>
<feature type="domain" description="Peptidase M16C associated" evidence="2">
    <location>
        <begin position="464"/>
        <end position="714"/>
    </location>
</feature>
<evidence type="ECO:0000256" key="1">
    <source>
        <dbReference type="SAM" id="Coils"/>
    </source>
</evidence>
<dbReference type="Pfam" id="PF22516">
    <property type="entry name" value="PreP_C"/>
    <property type="match status" value="1"/>
</dbReference>
<organism evidence="3 4">
    <name type="scientific">Clostridium fallax</name>
    <dbReference type="NCBI Taxonomy" id="1533"/>
    <lineage>
        <taxon>Bacteria</taxon>
        <taxon>Bacillati</taxon>
        <taxon>Bacillota</taxon>
        <taxon>Clostridia</taxon>
        <taxon>Eubacteriales</taxon>
        <taxon>Clostridiaceae</taxon>
        <taxon>Clostridium</taxon>
    </lineage>
</organism>
<dbReference type="AlphaFoldDB" id="A0A1M4Y9S8"/>
<dbReference type="InterPro" id="IPR007863">
    <property type="entry name" value="Peptidase_M16_C"/>
</dbReference>
<sequence>MIMEINQVYEDFRLEEIVELKEINSKGYFFIHEGTGSNLIKIENNDDNKVFSIGFKTPPEDSTGVPHIIEHSVLCGSRKFDTKEPFVELLKGSLNTFLNAMTFPDKTLYPVASRNEKDFFNLMDVYLDAVFYPNIYKYPEIFMQEGWHFNIEDKNKPLKYNGVVYNEMKGAYSSPDSMLYRKIPETLFPDNTYKESSGGDPEKIPDLTYENFLKFHKKYYHPSNSYILLYGNGDTKKELSFINDNYLKDFSKENIDSQIKLQKPFEKPVEKQYFYGVAKDDSLDNKTYLSMNFVVGESTDRDLYLAFEILNHLLLKTPASPVKKALIDNGIGMSVSGEFYNSIKQPVFIITSKGANDSDKEEFRKVILDTLKDLVDKGIDKSLIEASINKMEFELREGEFDGYPSGLIYCMRMMDSWLYGGDPFTHLRYDEAFNKIREALTSNYFESLIDKYLLKNNHSSLVILSPKKGLNEEKENNAKEKLKKIKDNMSKEDIENTINNCKKLKERQNSKDSKEALDSIPLLSLDDIDKNAKKLPMEERNLENIKILYHNLPTNKIGYSNLYFDTSVVPQENIKYIRLLSDLIGKLGTESYDYSNLANLININIGGISYNPVAYSKNGDDKNFTPLLEVSIKTLSKNFDKTLELTNEVLNKTKFDDTERIYNLIKEIKSRIEGRLLDNGHRITSRKVLSYVNEKGAYDEEILGLSYYNFLCDLEKNFPKDKETIINKLKDTSKKVFNKNNLVIGFTGEEEDYNLFIKSLDKFISNLGKEKLEKQNYKFQLERKNEGLLTQGNVQYVAKGGNFKRDGFEYSGALNVLETIAGFDYLWNNVRVKGGAYGVFSNFRKDGGVYIVSYRDPNIKDTLKVYDNMYKYLKNFNTSEREMTKYIIGTIRKLDYPLTNSMKGEVSEGNYFTGTTYEDLQKERDEVLKTDINTIRNLSKMIEKLMEQDYISVLGNENKIINNKEIFNNLVKVIE</sequence>
<dbReference type="SMART" id="SM01264">
    <property type="entry name" value="M16C_associated"/>
    <property type="match status" value="1"/>
</dbReference>
<evidence type="ECO:0000313" key="4">
    <source>
        <dbReference type="Proteomes" id="UP000184035"/>
    </source>
</evidence>
<dbReference type="Gene3D" id="3.30.830.10">
    <property type="entry name" value="Metalloenzyme, LuxS/M16 peptidase-like"/>
    <property type="match status" value="4"/>
</dbReference>
<feature type="coiled-coil region" evidence="1">
    <location>
        <begin position="471"/>
        <end position="511"/>
    </location>
</feature>
<keyword evidence="4" id="KW-1185">Reference proteome</keyword>
<accession>A0A1M4Y9S8</accession>
<keyword evidence="1" id="KW-0175">Coiled coil</keyword>
<dbReference type="InterPro" id="IPR011249">
    <property type="entry name" value="Metalloenz_LuxS/M16"/>
</dbReference>
<dbReference type="Pfam" id="PF05193">
    <property type="entry name" value="Peptidase_M16_C"/>
    <property type="match status" value="1"/>
</dbReference>
<dbReference type="InterPro" id="IPR013578">
    <property type="entry name" value="Peptidase_M16C_assoc"/>
</dbReference>
<dbReference type="PANTHER" id="PTHR43016:SF13">
    <property type="entry name" value="PRESEQUENCE PROTEASE, MITOCHONDRIAL"/>
    <property type="match status" value="1"/>
</dbReference>
<dbReference type="STRING" id="1533.SAMN05443638_12528"/>
<proteinExistence type="predicted"/>
<dbReference type="Pfam" id="PF08367">
    <property type="entry name" value="M16C_assoc"/>
    <property type="match status" value="1"/>
</dbReference>
<reference evidence="3 4" key="1">
    <citation type="submission" date="2016-11" db="EMBL/GenBank/DDBJ databases">
        <authorList>
            <person name="Jaros S."/>
            <person name="Januszkiewicz K."/>
            <person name="Wedrychowicz H."/>
        </authorList>
    </citation>
    <scope>NUCLEOTIDE SEQUENCE [LARGE SCALE GENOMIC DNA]</scope>
    <source>
        <strain evidence="3 4">DSM 2631</strain>
    </source>
</reference>
<dbReference type="EMBL" id="FQVM01000025">
    <property type="protein sequence ID" value="SHF02485.1"/>
    <property type="molecule type" value="Genomic_DNA"/>
</dbReference>
<dbReference type="GO" id="GO:0046872">
    <property type="term" value="F:metal ion binding"/>
    <property type="evidence" value="ECO:0007669"/>
    <property type="project" value="InterPro"/>
</dbReference>
<dbReference type="SUPFAM" id="SSF63411">
    <property type="entry name" value="LuxS/MPP-like metallohydrolase"/>
    <property type="match status" value="4"/>
</dbReference>
<protein>
    <recommendedName>
        <fullName evidence="2">Peptidase M16C associated domain-containing protein</fullName>
    </recommendedName>
</protein>
<evidence type="ECO:0000313" key="3">
    <source>
        <dbReference type="EMBL" id="SHF02485.1"/>
    </source>
</evidence>
<dbReference type="GO" id="GO:0016485">
    <property type="term" value="P:protein processing"/>
    <property type="evidence" value="ECO:0007669"/>
    <property type="project" value="TreeGrafter"/>
</dbReference>
<dbReference type="InterPro" id="IPR055130">
    <property type="entry name" value="PreP_C"/>
</dbReference>
<dbReference type="OrthoDB" id="9762027at2"/>
<dbReference type="Proteomes" id="UP000184035">
    <property type="component" value="Unassembled WGS sequence"/>
</dbReference>
<dbReference type="GO" id="GO:0004222">
    <property type="term" value="F:metalloendopeptidase activity"/>
    <property type="evidence" value="ECO:0007669"/>
    <property type="project" value="TreeGrafter"/>
</dbReference>
<evidence type="ECO:0000259" key="2">
    <source>
        <dbReference type="SMART" id="SM01264"/>
    </source>
</evidence>